<comment type="caution">
    <text evidence="3">The sequence shown here is derived from an EMBL/GenBank/DDBJ whole genome shotgun (WGS) entry which is preliminary data.</text>
</comment>
<accession>A0ABV5CV17</accession>
<dbReference type="PANTHER" id="PTHR46112">
    <property type="entry name" value="AMINOPEPTIDASE"/>
    <property type="match status" value="1"/>
</dbReference>
<evidence type="ECO:0000313" key="4">
    <source>
        <dbReference type="Proteomes" id="UP001582793"/>
    </source>
</evidence>
<feature type="domain" description="Creatinase N-terminal" evidence="2">
    <location>
        <begin position="9"/>
        <end position="149"/>
    </location>
</feature>
<dbReference type="Pfam" id="PF00557">
    <property type="entry name" value="Peptidase_M24"/>
    <property type="match status" value="1"/>
</dbReference>
<dbReference type="InterPro" id="IPR050659">
    <property type="entry name" value="Peptidase_M24B"/>
</dbReference>
<evidence type="ECO:0000313" key="3">
    <source>
        <dbReference type="EMBL" id="MFB6395847.1"/>
    </source>
</evidence>
<name>A0ABV5CV17_9ACTN</name>
<gene>
    <name evidence="3" type="ORF">AAFH96_22430</name>
</gene>
<dbReference type="SUPFAM" id="SSF55920">
    <property type="entry name" value="Creatinase/aminopeptidase"/>
    <property type="match status" value="1"/>
</dbReference>
<dbReference type="InterPro" id="IPR000994">
    <property type="entry name" value="Pept_M24"/>
</dbReference>
<dbReference type="RefSeq" id="WP_375735493.1">
    <property type="nucleotide sequence ID" value="NZ_JBCGDC010000071.1"/>
</dbReference>
<dbReference type="SUPFAM" id="SSF53092">
    <property type="entry name" value="Creatinase/prolidase N-terminal domain"/>
    <property type="match status" value="1"/>
</dbReference>
<dbReference type="Proteomes" id="UP001582793">
    <property type="component" value="Unassembled WGS sequence"/>
</dbReference>
<dbReference type="PANTHER" id="PTHR46112:SF3">
    <property type="entry name" value="AMINOPEPTIDASE YPDF"/>
    <property type="match status" value="1"/>
</dbReference>
<dbReference type="InterPro" id="IPR036005">
    <property type="entry name" value="Creatinase/aminopeptidase-like"/>
</dbReference>
<evidence type="ECO:0000259" key="2">
    <source>
        <dbReference type="Pfam" id="PF01321"/>
    </source>
</evidence>
<dbReference type="Gene3D" id="3.40.350.10">
    <property type="entry name" value="Creatinase/prolidase N-terminal domain"/>
    <property type="match status" value="1"/>
</dbReference>
<dbReference type="InterPro" id="IPR000587">
    <property type="entry name" value="Creatinase_N"/>
</dbReference>
<sequence length="377" mass="40450">MSSLDHPGRRAAFSSALREHGIDLAFCPPSGDLEYLTGFPRKIASFGNSEYANQWIAGAFFRPDAEPVYLIPQGYAAFNLPAAIDGDVVSVANADDATAIFAGLLRKHGPRTVGIAARTFGATAVRILDALPQVRLADLDPLLNGLRRIKSAEELAAMERASLICDRVMAEITPKVAVGVTELEIASEVDLLLRMHGGRTPSFDTGVFAMGPGDGRDASTRVSGKALVAGLGISFDFGTVVDGYCSDFGRTVHIGEPSAEYRRAYETVIAAQAAGIAMAVPGNTAAQVHHATRQVIVNAGYGDWFRHRTGHCIGLDTHERPFISDEDHTVLREGMTFTIEPSIFWPGRVGARVEDVFVCTPGGGRSLNRYHRDLVAV</sequence>
<dbReference type="EMBL" id="JBCGDC010000071">
    <property type="protein sequence ID" value="MFB6395847.1"/>
    <property type="molecule type" value="Genomic_DNA"/>
</dbReference>
<dbReference type="Gene3D" id="3.90.230.10">
    <property type="entry name" value="Creatinase/methionine aminopeptidase superfamily"/>
    <property type="match status" value="1"/>
</dbReference>
<dbReference type="Pfam" id="PF01321">
    <property type="entry name" value="Creatinase_N"/>
    <property type="match status" value="1"/>
</dbReference>
<evidence type="ECO:0000259" key="1">
    <source>
        <dbReference type="Pfam" id="PF00557"/>
    </source>
</evidence>
<reference evidence="3 4" key="1">
    <citation type="submission" date="2024-04" db="EMBL/GenBank/DDBJ databases">
        <title>Polymorphospora sp. isolated from Baiyangdian Lake in Xiong'an New Area.</title>
        <authorList>
            <person name="Zhang X."/>
            <person name="Liu J."/>
        </authorList>
    </citation>
    <scope>NUCLEOTIDE SEQUENCE [LARGE SCALE GENOMIC DNA]</scope>
    <source>
        <strain evidence="3 4">2-325</strain>
    </source>
</reference>
<dbReference type="InterPro" id="IPR029149">
    <property type="entry name" value="Creatin/AminoP/Spt16_N"/>
</dbReference>
<protein>
    <submittedName>
        <fullName evidence="3">Xaa-Pro peptidase family protein</fullName>
    </submittedName>
</protein>
<keyword evidence="4" id="KW-1185">Reference proteome</keyword>
<organism evidence="3 4">
    <name type="scientific">Polymorphospora lycopeni</name>
    <dbReference type="NCBI Taxonomy" id="3140240"/>
    <lineage>
        <taxon>Bacteria</taxon>
        <taxon>Bacillati</taxon>
        <taxon>Actinomycetota</taxon>
        <taxon>Actinomycetes</taxon>
        <taxon>Micromonosporales</taxon>
        <taxon>Micromonosporaceae</taxon>
        <taxon>Polymorphospora</taxon>
    </lineage>
</organism>
<feature type="domain" description="Peptidase M24" evidence="1">
    <location>
        <begin position="157"/>
        <end position="360"/>
    </location>
</feature>
<proteinExistence type="predicted"/>